<name>A0A0A5GB91_9BACI</name>
<dbReference type="Pfam" id="PF13157">
    <property type="entry name" value="Enas"/>
    <property type="match status" value="1"/>
</dbReference>
<feature type="domain" description="Endospore appendages core" evidence="1">
    <location>
        <begin position="35"/>
        <end position="137"/>
    </location>
</feature>
<protein>
    <recommendedName>
        <fullName evidence="1">Endospore appendages core domain-containing protein</fullName>
    </recommendedName>
</protein>
<comment type="caution">
    <text evidence="2">The sequence shown here is derived from an EMBL/GenBank/DDBJ whole genome shotgun (WGS) entry which is preliminary data.</text>
</comment>
<evidence type="ECO:0000313" key="2">
    <source>
        <dbReference type="EMBL" id="KGX89314.1"/>
    </source>
</evidence>
<organism evidence="2 3">
    <name type="scientific">Pontibacillus halophilus JSM 076056 = DSM 19796</name>
    <dbReference type="NCBI Taxonomy" id="1385510"/>
    <lineage>
        <taxon>Bacteria</taxon>
        <taxon>Bacillati</taxon>
        <taxon>Bacillota</taxon>
        <taxon>Bacilli</taxon>
        <taxon>Bacillales</taxon>
        <taxon>Bacillaceae</taxon>
        <taxon>Pontibacillus</taxon>
    </lineage>
</organism>
<dbReference type="RefSeq" id="WP_026801768.1">
    <property type="nucleotide sequence ID" value="NZ_AULI01000024.1"/>
</dbReference>
<reference evidence="2 3" key="1">
    <citation type="submission" date="2013-08" db="EMBL/GenBank/DDBJ databases">
        <authorList>
            <person name="Huang J."/>
            <person name="Wang G."/>
        </authorList>
    </citation>
    <scope>NUCLEOTIDE SEQUENCE [LARGE SCALE GENOMIC DNA]</scope>
    <source>
        <strain evidence="2 3">JSM 076056</strain>
    </source>
</reference>
<proteinExistence type="predicted"/>
<evidence type="ECO:0000259" key="1">
    <source>
        <dbReference type="Pfam" id="PF13157"/>
    </source>
</evidence>
<sequence length="146" mass="15673">MNLNKIVDACKVEMAPPGCPNIFPPPKPTPVVTCNLVKDEVCGNIEQPCDGSFVEYWRVVGLPVLPSGTVTVYNGSDCIMSVRAVIQGSLIDLFTITEKNQTKAVTVSGIESLDVQCLGGATGATCSGRFCLTLHYQKDCVEEVFE</sequence>
<dbReference type="AlphaFoldDB" id="A0A0A5GB91"/>
<gene>
    <name evidence="2" type="ORF">N781_09345</name>
</gene>
<dbReference type="Proteomes" id="UP000030528">
    <property type="component" value="Unassembled WGS sequence"/>
</dbReference>
<accession>A0A0A5GB91</accession>
<evidence type="ECO:0000313" key="3">
    <source>
        <dbReference type="Proteomes" id="UP000030528"/>
    </source>
</evidence>
<dbReference type="EMBL" id="AVPE01000024">
    <property type="protein sequence ID" value="KGX89314.1"/>
    <property type="molecule type" value="Genomic_DNA"/>
</dbReference>
<dbReference type="OrthoDB" id="2680078at2"/>
<keyword evidence="3" id="KW-1185">Reference proteome</keyword>
<dbReference type="InterPro" id="IPR025055">
    <property type="entry name" value="Ena_core"/>
</dbReference>
<dbReference type="STRING" id="1385510.GCA_000425205_03595"/>